<dbReference type="GO" id="GO:0004814">
    <property type="term" value="F:arginine-tRNA ligase activity"/>
    <property type="evidence" value="ECO:0007669"/>
    <property type="project" value="UniProtKB-EC"/>
</dbReference>
<protein>
    <recommendedName>
        <fullName evidence="9">Probable arginine--tRNA ligase, mitochondrial</fullName>
        <ecNumber evidence="2">6.1.1.19</ecNumber>
    </recommendedName>
    <alternativeName>
        <fullName evidence="8">Arginyl-tRNA synthetase</fullName>
    </alternativeName>
</protein>
<feature type="domain" description="DALR anticodon binding" evidence="13">
    <location>
        <begin position="473"/>
        <end position="591"/>
    </location>
</feature>
<evidence type="ECO:0000259" key="13">
    <source>
        <dbReference type="SMART" id="SM00836"/>
    </source>
</evidence>
<evidence type="ECO:0000256" key="11">
    <source>
        <dbReference type="ARBA" id="ARBA00049595"/>
    </source>
</evidence>
<dbReference type="SUPFAM" id="SSF47323">
    <property type="entry name" value="Anticodon-binding domain of a subclass of class I aminoacyl-tRNA synthetases"/>
    <property type="match status" value="1"/>
</dbReference>
<dbReference type="Gene3D" id="3.40.50.620">
    <property type="entry name" value="HUPs"/>
    <property type="match status" value="1"/>
</dbReference>
<dbReference type="InterPro" id="IPR001412">
    <property type="entry name" value="aa-tRNA-synth_I_CS"/>
</dbReference>
<dbReference type="SMART" id="SM00836">
    <property type="entry name" value="DALR_1"/>
    <property type="match status" value="1"/>
</dbReference>
<keyword evidence="5 12" id="KW-0067">ATP-binding</keyword>
<keyword evidence="6 12" id="KW-0648">Protein biosynthesis</keyword>
<comment type="similarity">
    <text evidence="1 12">Belongs to the class-I aminoacyl-tRNA synthetase family.</text>
</comment>
<evidence type="ECO:0000256" key="5">
    <source>
        <dbReference type="ARBA" id="ARBA00022840"/>
    </source>
</evidence>
<dbReference type="InterPro" id="IPR035684">
    <property type="entry name" value="ArgRS_core"/>
</dbReference>
<evidence type="ECO:0000256" key="4">
    <source>
        <dbReference type="ARBA" id="ARBA00022741"/>
    </source>
</evidence>
<dbReference type="PANTHER" id="PTHR11956">
    <property type="entry name" value="ARGINYL-TRNA SYNTHETASE"/>
    <property type="match status" value="1"/>
</dbReference>
<dbReference type="PANTHER" id="PTHR11956:SF11">
    <property type="entry name" value="ARGININE--TRNA LIGASE, MITOCHONDRIAL-RELATED"/>
    <property type="match status" value="1"/>
</dbReference>
<keyword evidence="3 12" id="KW-0436">Ligase</keyword>
<dbReference type="GO" id="GO:0006420">
    <property type="term" value="P:arginyl-tRNA aminoacylation"/>
    <property type="evidence" value="ECO:0007669"/>
    <property type="project" value="InterPro"/>
</dbReference>
<dbReference type="Pfam" id="PF05746">
    <property type="entry name" value="DALR_1"/>
    <property type="match status" value="1"/>
</dbReference>
<evidence type="ECO:0000256" key="1">
    <source>
        <dbReference type="ARBA" id="ARBA00005594"/>
    </source>
</evidence>
<dbReference type="SUPFAM" id="SSF52374">
    <property type="entry name" value="Nucleotidylyl transferase"/>
    <property type="match status" value="1"/>
</dbReference>
<proteinExistence type="inferred from homology"/>
<dbReference type="EMBL" id="ASGP02000001">
    <property type="protein sequence ID" value="KAH9529854.1"/>
    <property type="molecule type" value="Genomic_DNA"/>
</dbReference>
<keyword evidence="15" id="KW-1185">Reference proteome</keyword>
<reference evidence="14" key="1">
    <citation type="submission" date="2013-05" db="EMBL/GenBank/DDBJ databases">
        <authorList>
            <person name="Yim A.K.Y."/>
            <person name="Chan T.F."/>
            <person name="Ji K.M."/>
            <person name="Liu X.Y."/>
            <person name="Zhou J.W."/>
            <person name="Li R.Q."/>
            <person name="Yang K.Y."/>
            <person name="Li J."/>
            <person name="Li M."/>
            <person name="Law P.T.W."/>
            <person name="Wu Y.L."/>
            <person name="Cai Z.L."/>
            <person name="Qin H."/>
            <person name="Bao Y."/>
            <person name="Leung R.K.K."/>
            <person name="Ng P.K.S."/>
            <person name="Zou J."/>
            <person name="Zhong X.J."/>
            <person name="Ran P.X."/>
            <person name="Zhong N.S."/>
            <person name="Liu Z.G."/>
            <person name="Tsui S.K.W."/>
        </authorList>
    </citation>
    <scope>NUCLEOTIDE SEQUENCE</scope>
    <source>
        <strain evidence="14">Derf</strain>
        <tissue evidence="14">Whole organism</tissue>
    </source>
</reference>
<dbReference type="AlphaFoldDB" id="A0A922LBR1"/>
<dbReference type="InterPro" id="IPR014729">
    <property type="entry name" value="Rossmann-like_a/b/a_fold"/>
</dbReference>
<dbReference type="PROSITE" id="PS00178">
    <property type="entry name" value="AA_TRNA_LIGASE_I"/>
    <property type="match status" value="1"/>
</dbReference>
<evidence type="ECO:0000256" key="10">
    <source>
        <dbReference type="ARBA" id="ARBA00049339"/>
    </source>
</evidence>
<evidence type="ECO:0000256" key="6">
    <source>
        <dbReference type="ARBA" id="ARBA00022917"/>
    </source>
</evidence>
<evidence type="ECO:0000256" key="7">
    <source>
        <dbReference type="ARBA" id="ARBA00023146"/>
    </source>
</evidence>
<evidence type="ECO:0000256" key="8">
    <source>
        <dbReference type="ARBA" id="ARBA00033033"/>
    </source>
</evidence>
<comment type="catalytic activity">
    <reaction evidence="10">
        <text>tRNA(Arg) + L-arginine + ATP = L-arginyl-tRNA(Arg) + AMP + diphosphate</text>
        <dbReference type="Rhea" id="RHEA:20301"/>
        <dbReference type="Rhea" id="RHEA-COMP:9658"/>
        <dbReference type="Rhea" id="RHEA-COMP:9673"/>
        <dbReference type="ChEBI" id="CHEBI:30616"/>
        <dbReference type="ChEBI" id="CHEBI:32682"/>
        <dbReference type="ChEBI" id="CHEBI:33019"/>
        <dbReference type="ChEBI" id="CHEBI:78442"/>
        <dbReference type="ChEBI" id="CHEBI:78513"/>
        <dbReference type="ChEBI" id="CHEBI:456215"/>
        <dbReference type="EC" id="6.1.1.19"/>
    </reaction>
</comment>
<dbReference type="FunFam" id="3.40.50.620:FF:000058">
    <property type="entry name" value="Mitochondrial arginyl-tRNA synthetase"/>
    <property type="match status" value="1"/>
</dbReference>
<evidence type="ECO:0000313" key="15">
    <source>
        <dbReference type="Proteomes" id="UP000790347"/>
    </source>
</evidence>
<evidence type="ECO:0000256" key="12">
    <source>
        <dbReference type="RuleBase" id="RU363038"/>
    </source>
</evidence>
<evidence type="ECO:0000256" key="2">
    <source>
        <dbReference type="ARBA" id="ARBA00012837"/>
    </source>
</evidence>
<dbReference type="InterPro" id="IPR001278">
    <property type="entry name" value="Arg-tRNA-ligase"/>
</dbReference>
<dbReference type="GO" id="GO:0005524">
    <property type="term" value="F:ATP binding"/>
    <property type="evidence" value="ECO:0007669"/>
    <property type="project" value="UniProtKB-KW"/>
</dbReference>
<dbReference type="InterPro" id="IPR009080">
    <property type="entry name" value="tRNAsynth_Ia_anticodon-bd"/>
</dbReference>
<dbReference type="Proteomes" id="UP000790347">
    <property type="component" value="Unassembled WGS sequence"/>
</dbReference>
<keyword evidence="4 12" id="KW-0547">Nucleotide-binding</keyword>
<accession>A0A922LBR1</accession>
<dbReference type="EC" id="6.1.1.19" evidence="2"/>
<evidence type="ECO:0000256" key="9">
    <source>
        <dbReference type="ARBA" id="ARBA00039495"/>
    </source>
</evidence>
<dbReference type="Pfam" id="PF00750">
    <property type="entry name" value="tRNA-synt_1d"/>
    <property type="match status" value="1"/>
</dbReference>
<dbReference type="PRINTS" id="PR01038">
    <property type="entry name" value="TRNASYNTHARG"/>
</dbReference>
<gene>
    <name evidence="14" type="ORF">DERF_003712</name>
</gene>
<dbReference type="InterPro" id="IPR008909">
    <property type="entry name" value="DALR_anticod-bd"/>
</dbReference>
<dbReference type="GO" id="GO:0032543">
    <property type="term" value="P:mitochondrial translation"/>
    <property type="evidence" value="ECO:0007669"/>
    <property type="project" value="TreeGrafter"/>
</dbReference>
<organism evidence="14 15">
    <name type="scientific">Dermatophagoides farinae</name>
    <name type="common">American house dust mite</name>
    <dbReference type="NCBI Taxonomy" id="6954"/>
    <lineage>
        <taxon>Eukaryota</taxon>
        <taxon>Metazoa</taxon>
        <taxon>Ecdysozoa</taxon>
        <taxon>Arthropoda</taxon>
        <taxon>Chelicerata</taxon>
        <taxon>Arachnida</taxon>
        <taxon>Acari</taxon>
        <taxon>Acariformes</taxon>
        <taxon>Sarcoptiformes</taxon>
        <taxon>Astigmata</taxon>
        <taxon>Psoroptidia</taxon>
        <taxon>Analgoidea</taxon>
        <taxon>Pyroglyphidae</taxon>
        <taxon>Dermatophagoidinae</taxon>
        <taxon>Dermatophagoides</taxon>
    </lineage>
</organism>
<evidence type="ECO:0000256" key="3">
    <source>
        <dbReference type="ARBA" id="ARBA00022598"/>
    </source>
</evidence>
<sequence>MALSLKREILTQLKRIGLNLEKSQMLKIMPTDSSVKRIGQTFYIDLPTERDSIMSINDDFLKTLKNSSSSLIKNVEIGPINVNSLATNIMMLEIDFETLVKHLFKNLRKKNLMESFIEHRQLIDHRDKEKIIVEYSSPNIAKPFHVGNLRSTIIGNSVANILEFHGHDVIRMNYLGDWGTQFGILSLAFDQFGDPNQLQQEPLKHLFNVYVEGNRQCELNSDWKNQAKNRFYQLEQSRNDDSSEVYKQWYQFRQLSYEELEKLYKRLGIRFDQYESESMYSDQSVKDVIKMLQQLIKTVDGATVAEVNDHNDPMKKISIPLLKNDGTSLYLTRDLAAVMNRRKQFNFNRLYYVVDSSQSKHFNNLKSIFSSLDDPVYRDLKHLKFGRILGMSTRKGEAIFLDDVLNEAKNRALEAIKTSPSNTKIPNELYEQIADILGVTAIIVNDLSNRRVSEYRFNWNRALKMNGNTGISLQYTHARLCNLIKNFNIDDDEIESSLDMAAIDTMEGRNLINQMLMFDEMIDRAYDQLEPSILTNYLFDLKTAINRANQELTIKGQTQQIQQTRLSLFICAKNVLNQCMRLIGLQPLESM</sequence>
<reference evidence="14" key="2">
    <citation type="journal article" date="2022" name="Res Sq">
        <title>Comparative Genomics Reveals Insights into the Divergent Evolution of Astigmatic Mites and Household Pest Adaptations.</title>
        <authorList>
            <person name="Xiong Q."/>
            <person name="Wan A.T.-Y."/>
            <person name="Liu X.-Y."/>
            <person name="Fung C.S.-H."/>
            <person name="Xiao X."/>
            <person name="Malainual N."/>
            <person name="Hou J."/>
            <person name="Wang L."/>
            <person name="Wang M."/>
            <person name="Yang K."/>
            <person name="Cui Y."/>
            <person name="Leung E."/>
            <person name="Nong W."/>
            <person name="Shin S.-K."/>
            <person name="Au S."/>
            <person name="Jeong K.Y."/>
            <person name="Chew F.T."/>
            <person name="Hui J."/>
            <person name="Leung T.F."/>
            <person name="Tungtrongchitr A."/>
            <person name="Zhong N."/>
            <person name="Liu Z."/>
            <person name="Tsui S."/>
        </authorList>
    </citation>
    <scope>NUCLEOTIDE SEQUENCE</scope>
    <source>
        <strain evidence="14">Derf</strain>
        <tissue evidence="14">Whole organism</tissue>
    </source>
</reference>
<dbReference type="NCBIfam" id="TIGR00456">
    <property type="entry name" value="argS"/>
    <property type="match status" value="1"/>
</dbReference>
<comment type="function">
    <text evidence="11">Catalyzes the attachment of arginine to tRNA(Arg) in a two-step reaction: arginine is first activated by ATP to form Arg-AMP and then transferred to the acceptor end of tRNA(Arg).</text>
</comment>
<keyword evidence="7 12" id="KW-0030">Aminoacyl-tRNA synthetase</keyword>
<comment type="caution">
    <text evidence="14">The sequence shown here is derived from an EMBL/GenBank/DDBJ whole genome shotgun (WGS) entry which is preliminary data.</text>
</comment>
<evidence type="ECO:0000313" key="14">
    <source>
        <dbReference type="EMBL" id="KAH9529854.1"/>
    </source>
</evidence>
<dbReference type="GO" id="GO:0005739">
    <property type="term" value="C:mitochondrion"/>
    <property type="evidence" value="ECO:0007669"/>
    <property type="project" value="TreeGrafter"/>
</dbReference>
<dbReference type="Gene3D" id="1.10.730.10">
    <property type="entry name" value="Isoleucyl-tRNA Synthetase, Domain 1"/>
    <property type="match status" value="1"/>
</dbReference>
<dbReference type="FunFam" id="1.10.730.10:FF:000006">
    <property type="entry name" value="Arginyl-tRNA synthetase 2, mitochondrial"/>
    <property type="match status" value="1"/>
</dbReference>
<name>A0A922LBR1_DERFA</name>